<dbReference type="PANTHER" id="PTHR43711:SF1">
    <property type="entry name" value="HISTIDINE KINASE 1"/>
    <property type="match status" value="1"/>
</dbReference>
<dbReference type="InterPro" id="IPR005467">
    <property type="entry name" value="His_kinase_dom"/>
</dbReference>
<reference evidence="7" key="1">
    <citation type="submission" date="2022-06" db="EMBL/GenBank/DDBJ databases">
        <title>Natrinema sp. a new haloarchaeum isolate from saline soil.</title>
        <authorList>
            <person name="Strakova D."/>
            <person name="Galisteo C."/>
            <person name="Sanchez-Porro C."/>
            <person name="Ventosa A."/>
        </authorList>
    </citation>
    <scope>NUCLEOTIDE SEQUENCE</scope>
    <source>
        <strain evidence="7">S1CR25-10</strain>
    </source>
</reference>
<keyword evidence="4 7" id="KW-0418">Kinase</keyword>
<comment type="caution">
    <text evidence="7">The sequence shown here is derived from an EMBL/GenBank/DDBJ whole genome shotgun (WGS) entry which is preliminary data.</text>
</comment>
<dbReference type="Pfam" id="PF08448">
    <property type="entry name" value="PAS_4"/>
    <property type="match status" value="1"/>
</dbReference>
<keyword evidence="8" id="KW-1185">Reference proteome</keyword>
<dbReference type="CDD" id="cd00082">
    <property type="entry name" value="HisKA"/>
    <property type="match status" value="1"/>
</dbReference>
<dbReference type="SUPFAM" id="SSF55785">
    <property type="entry name" value="PYP-like sensor domain (PAS domain)"/>
    <property type="match status" value="1"/>
</dbReference>
<dbReference type="CDD" id="cd00075">
    <property type="entry name" value="HATPase"/>
    <property type="match status" value="1"/>
</dbReference>
<dbReference type="Gene3D" id="3.30.450.20">
    <property type="entry name" value="PAS domain"/>
    <property type="match status" value="1"/>
</dbReference>
<evidence type="ECO:0000256" key="5">
    <source>
        <dbReference type="ARBA" id="ARBA00023012"/>
    </source>
</evidence>
<dbReference type="InterPro" id="IPR036097">
    <property type="entry name" value="HisK_dim/P_sf"/>
</dbReference>
<feature type="domain" description="Histidine kinase" evidence="6">
    <location>
        <begin position="145"/>
        <end position="369"/>
    </location>
</feature>
<organism evidence="7 8">
    <name type="scientific">Natrinema salsiterrestre</name>
    <dbReference type="NCBI Taxonomy" id="2950540"/>
    <lineage>
        <taxon>Archaea</taxon>
        <taxon>Methanobacteriati</taxon>
        <taxon>Methanobacteriota</taxon>
        <taxon>Stenosarchaea group</taxon>
        <taxon>Halobacteria</taxon>
        <taxon>Halobacteriales</taxon>
        <taxon>Natrialbaceae</taxon>
        <taxon>Natrinema</taxon>
    </lineage>
</organism>
<gene>
    <name evidence="7" type="ORF">NDI89_14040</name>
</gene>
<dbReference type="InterPro" id="IPR013656">
    <property type="entry name" value="PAS_4"/>
</dbReference>
<dbReference type="SMART" id="SM00387">
    <property type="entry name" value="HATPase_c"/>
    <property type="match status" value="1"/>
</dbReference>
<keyword evidence="5" id="KW-0902">Two-component regulatory system</keyword>
<dbReference type="GO" id="GO:0000155">
    <property type="term" value="F:phosphorelay sensor kinase activity"/>
    <property type="evidence" value="ECO:0007669"/>
    <property type="project" value="InterPro"/>
</dbReference>
<proteinExistence type="predicted"/>
<dbReference type="PANTHER" id="PTHR43711">
    <property type="entry name" value="TWO-COMPONENT HISTIDINE KINASE"/>
    <property type="match status" value="1"/>
</dbReference>
<dbReference type="SUPFAM" id="SSF47384">
    <property type="entry name" value="Homodimeric domain of signal transducing histidine kinase"/>
    <property type="match status" value="1"/>
</dbReference>
<dbReference type="InterPro" id="IPR003661">
    <property type="entry name" value="HisK_dim/P_dom"/>
</dbReference>
<dbReference type="EC" id="2.7.13.3" evidence="2"/>
<dbReference type="PROSITE" id="PS50109">
    <property type="entry name" value="HIS_KIN"/>
    <property type="match status" value="1"/>
</dbReference>
<dbReference type="InterPro" id="IPR050736">
    <property type="entry name" value="Sensor_HK_Regulatory"/>
</dbReference>
<evidence type="ECO:0000313" key="7">
    <source>
        <dbReference type="EMBL" id="MDF9746707.1"/>
    </source>
</evidence>
<keyword evidence="3" id="KW-0808">Transferase</keyword>
<dbReference type="Gene3D" id="1.10.287.130">
    <property type="match status" value="1"/>
</dbReference>
<dbReference type="AlphaFoldDB" id="A0A9Q4L327"/>
<dbReference type="InterPro" id="IPR035965">
    <property type="entry name" value="PAS-like_dom_sf"/>
</dbReference>
<accession>A0A9Q4L327</accession>
<dbReference type="SMART" id="SM00388">
    <property type="entry name" value="HisKA"/>
    <property type="match status" value="1"/>
</dbReference>
<dbReference type="Pfam" id="PF02518">
    <property type="entry name" value="HATPase_c"/>
    <property type="match status" value="1"/>
</dbReference>
<evidence type="ECO:0000256" key="1">
    <source>
        <dbReference type="ARBA" id="ARBA00000085"/>
    </source>
</evidence>
<evidence type="ECO:0000256" key="3">
    <source>
        <dbReference type="ARBA" id="ARBA00022679"/>
    </source>
</evidence>
<evidence type="ECO:0000256" key="2">
    <source>
        <dbReference type="ARBA" id="ARBA00012438"/>
    </source>
</evidence>
<dbReference type="Pfam" id="PF00512">
    <property type="entry name" value="HisKA"/>
    <property type="match status" value="1"/>
</dbReference>
<evidence type="ECO:0000313" key="8">
    <source>
        <dbReference type="Proteomes" id="UP001154061"/>
    </source>
</evidence>
<dbReference type="InterPro" id="IPR003594">
    <property type="entry name" value="HATPase_dom"/>
</dbReference>
<comment type="catalytic activity">
    <reaction evidence="1">
        <text>ATP + protein L-histidine = ADP + protein N-phospho-L-histidine.</text>
        <dbReference type="EC" id="2.7.13.3"/>
    </reaction>
</comment>
<dbReference type="Proteomes" id="UP001154061">
    <property type="component" value="Unassembled WGS sequence"/>
</dbReference>
<evidence type="ECO:0000259" key="6">
    <source>
        <dbReference type="PROSITE" id="PS50109"/>
    </source>
</evidence>
<dbReference type="Gene3D" id="3.30.565.10">
    <property type="entry name" value="Histidine kinase-like ATPase, C-terminal domain"/>
    <property type="match status" value="1"/>
</dbReference>
<dbReference type="RefSeq" id="WP_277522244.1">
    <property type="nucleotide sequence ID" value="NZ_JAMQOT010000004.1"/>
</dbReference>
<evidence type="ECO:0000256" key="4">
    <source>
        <dbReference type="ARBA" id="ARBA00022777"/>
    </source>
</evidence>
<dbReference type="InterPro" id="IPR036890">
    <property type="entry name" value="HATPase_C_sf"/>
</dbReference>
<protein>
    <recommendedName>
        <fullName evidence="2">histidine kinase</fullName>
        <ecNumber evidence="2">2.7.13.3</ecNumber>
    </recommendedName>
</protein>
<name>A0A9Q4L327_9EURY</name>
<dbReference type="EMBL" id="JAMQOT010000004">
    <property type="protein sequence ID" value="MDF9746707.1"/>
    <property type="molecule type" value="Genomic_DNA"/>
</dbReference>
<sequence length="376" mass="40140">MSGTGSVAAAGFDALPARVAILDADGEIVYTNESWDSFGVDQGLAEGAGGVGNNYLAVCDASDDANATEAARGIRAVMSGDCPEFSLEYPCHTPEEDGWFMLQVKPYELDGERFVLTMHVDITDRRLLEQRTAEQAERMESFAKLLSHDLRNPLSVALAHAEMLELDDEIDLEAEGSDRSPLRSSLERMEAIIDDALALVTIETVEETELVSLERAVETAWANVSTGSASIAVVDDVAIRASVSLVSHLFENLFRNAVEHGGDGVRIEIGALERDAEIDEAGDPAVGGTDLEGTAADWTADSAAFDGFYVEDDGPGIPADLREQVFESGYSSDDRSGFGLAIVAEVADAHGWSVSVTTGRDGGARFEVRDVSVVEL</sequence>
<dbReference type="SUPFAM" id="SSF55874">
    <property type="entry name" value="ATPase domain of HSP90 chaperone/DNA topoisomerase II/histidine kinase"/>
    <property type="match status" value="1"/>
</dbReference>